<dbReference type="AlphaFoldDB" id="A0A231GWX7"/>
<keyword evidence="6 8" id="KW-0560">Oxidoreductase</keyword>
<evidence type="ECO:0000256" key="4">
    <source>
        <dbReference type="ARBA" id="ARBA00022827"/>
    </source>
</evidence>
<protein>
    <submittedName>
        <fullName evidence="8">FAD-containing monooxygenase EthA</fullName>
        <ecNumber evidence="8">1.14.13.-</ecNumber>
    </submittedName>
</protein>
<evidence type="ECO:0000313" key="9">
    <source>
        <dbReference type="Proteomes" id="UP000215506"/>
    </source>
</evidence>
<comment type="cofactor">
    <cofactor evidence="1">
        <name>FAD</name>
        <dbReference type="ChEBI" id="CHEBI:57692"/>
    </cofactor>
</comment>
<name>A0A231GWX7_9NOCA</name>
<dbReference type="PRINTS" id="PR00368">
    <property type="entry name" value="FADPNR"/>
</dbReference>
<dbReference type="GO" id="GO:0004497">
    <property type="term" value="F:monooxygenase activity"/>
    <property type="evidence" value="ECO:0007669"/>
    <property type="project" value="UniProtKB-KW"/>
</dbReference>
<keyword evidence="4" id="KW-0274">FAD</keyword>
<dbReference type="Proteomes" id="UP000215506">
    <property type="component" value="Unassembled WGS sequence"/>
</dbReference>
<dbReference type="PANTHER" id="PTHR43872:SF1">
    <property type="entry name" value="MONOOXYGENASE, PUTATIVE (AFU_ORTHOLOGUE AFUA_8G02570)-RELATED"/>
    <property type="match status" value="1"/>
</dbReference>
<evidence type="ECO:0000256" key="6">
    <source>
        <dbReference type="ARBA" id="ARBA00023002"/>
    </source>
</evidence>
<keyword evidence="5" id="KW-0521">NADP</keyword>
<gene>
    <name evidence="8" type="primary">ethA_2</name>
    <name evidence="8" type="ORF">B7C42_06852</name>
</gene>
<comment type="similarity">
    <text evidence="2">Belongs to the FAD-binding monooxygenase family.</text>
</comment>
<evidence type="ECO:0000256" key="1">
    <source>
        <dbReference type="ARBA" id="ARBA00001974"/>
    </source>
</evidence>
<dbReference type="Gene3D" id="3.50.50.60">
    <property type="entry name" value="FAD/NAD(P)-binding domain"/>
    <property type="match status" value="3"/>
</dbReference>
<dbReference type="Pfam" id="PF13738">
    <property type="entry name" value="Pyr_redox_3"/>
    <property type="match status" value="1"/>
</dbReference>
<dbReference type="PRINTS" id="PR00411">
    <property type="entry name" value="PNDRDTASEI"/>
</dbReference>
<proteinExistence type="inferred from homology"/>
<sequence>MNGPAEIDVVIVGAGISGIAAAAELQRKCPGKSFAVLEMRESLGGTWDLFTYPGIRSDSDMFTLGYGFKPWTEREAIASGGAIKNYLRETADQFGITEKIRFGTRLVSASWSSADDTWTLGLRDADGDTQLRCRFLHLATGYYSYRGGFNPELPGEDSFEGRVVHPQEWPEDLDYRDRKVAVIGSGATAITLVPSLAGETAKVTMVQRSPTYVAIAPAVDPEAERLWEEMGPEDAFSRIRLRNLHAQQETYQYARQHPQEFKKAIFDAIDDVVGVEVRKAHFTPTYEPWDQRVCLVPGADLFQAIRDGSADVVTGHIDRLTPTGVAMRDGTHVDADIIVKATGLNLVMGGEATFDVDGEIVDFGRCWTYKGLALSGVPNLTYAFGFVNSSWTLRIEAVDDFLCRVLAHMDEVGARRVTPTLAPGDDAMPRLPYTAGVTSGYMQRAAPRMPAQGDHEPWVNPQNYAETMRLLESVDDDVLRYA</sequence>
<evidence type="ECO:0000256" key="3">
    <source>
        <dbReference type="ARBA" id="ARBA00022630"/>
    </source>
</evidence>
<dbReference type="FunFam" id="3.50.50.60:FF:000228">
    <property type="entry name" value="FAD-containing monooxygenase EthA"/>
    <property type="match status" value="1"/>
</dbReference>
<dbReference type="EC" id="1.14.13.-" evidence="8"/>
<keyword evidence="3" id="KW-0285">Flavoprotein</keyword>
<accession>A0A231GWX7</accession>
<keyword evidence="9" id="KW-1185">Reference proteome</keyword>
<dbReference type="SUPFAM" id="SSF51905">
    <property type="entry name" value="FAD/NAD(P)-binding domain"/>
    <property type="match status" value="2"/>
</dbReference>
<dbReference type="RefSeq" id="WP_094027830.1">
    <property type="nucleotide sequence ID" value="NZ_NGAF01000023.1"/>
</dbReference>
<keyword evidence="7 8" id="KW-0503">Monooxygenase</keyword>
<dbReference type="InterPro" id="IPR036188">
    <property type="entry name" value="FAD/NAD-bd_sf"/>
</dbReference>
<evidence type="ECO:0000313" key="8">
    <source>
        <dbReference type="EMBL" id="OXR41082.1"/>
    </source>
</evidence>
<evidence type="ECO:0000256" key="5">
    <source>
        <dbReference type="ARBA" id="ARBA00022857"/>
    </source>
</evidence>
<organism evidence="8 9">
    <name type="scientific">Nocardia cerradoensis</name>
    <dbReference type="NCBI Taxonomy" id="85688"/>
    <lineage>
        <taxon>Bacteria</taxon>
        <taxon>Bacillati</taxon>
        <taxon>Actinomycetota</taxon>
        <taxon>Actinomycetes</taxon>
        <taxon>Mycobacteriales</taxon>
        <taxon>Nocardiaceae</taxon>
        <taxon>Nocardia</taxon>
    </lineage>
</organism>
<reference evidence="8 9" key="1">
    <citation type="submission" date="2017-07" db="EMBL/GenBank/DDBJ databases">
        <title>First draft Genome Sequence of Nocardia cerradoensis isolated from human infection.</title>
        <authorList>
            <person name="Carrasco G."/>
        </authorList>
    </citation>
    <scope>NUCLEOTIDE SEQUENCE [LARGE SCALE GENOMIC DNA]</scope>
    <source>
        <strain evidence="8 9">CNM20130759</strain>
    </source>
</reference>
<dbReference type="InterPro" id="IPR051820">
    <property type="entry name" value="FAD-binding_MO"/>
</dbReference>
<evidence type="ECO:0000256" key="2">
    <source>
        <dbReference type="ARBA" id="ARBA00010139"/>
    </source>
</evidence>
<dbReference type="PANTHER" id="PTHR43872">
    <property type="entry name" value="MONOOXYGENASE, PUTATIVE (AFU_ORTHOLOGUE AFUA_8G02570)-RELATED"/>
    <property type="match status" value="1"/>
</dbReference>
<dbReference type="EMBL" id="NGAF01000023">
    <property type="protein sequence ID" value="OXR41082.1"/>
    <property type="molecule type" value="Genomic_DNA"/>
</dbReference>
<evidence type="ECO:0000256" key="7">
    <source>
        <dbReference type="ARBA" id="ARBA00023033"/>
    </source>
</evidence>
<comment type="caution">
    <text evidence="8">The sequence shown here is derived from an EMBL/GenBank/DDBJ whole genome shotgun (WGS) entry which is preliminary data.</text>
</comment>